<dbReference type="EMBL" id="FR872583">
    <property type="protein sequence ID" value="CCB90270.1"/>
    <property type="molecule type" value="Genomic_DNA"/>
</dbReference>
<sequence length="35" mass="3999">SQKASFQFGTEDISFFTIALYRLPNIPLPIPQEQT</sequence>
<feature type="non-terminal residue" evidence="1">
    <location>
        <position position="1"/>
    </location>
</feature>
<reference evidence="1" key="1">
    <citation type="submission" date="2011-05" db="EMBL/GenBank/DDBJ databases">
        <title>Unity in variety -- the pan-genome of the Chlamydiae.</title>
        <authorList>
            <person name="Collingro A."/>
            <person name="Tischler P."/>
            <person name="Weinmaier T."/>
            <person name="Penz T."/>
            <person name="Heinz E."/>
            <person name="Brunham R.C."/>
            <person name="Read T.D."/>
            <person name="Bavoil P.M."/>
            <person name="Sachse K."/>
            <person name="Kahane S."/>
            <person name="Friedman M.G."/>
            <person name="Rattei T."/>
            <person name="Myers G.S.A."/>
            <person name="Horn M."/>
        </authorList>
    </citation>
    <scope>NUCLEOTIDE SEQUENCE</scope>
    <source>
        <strain evidence="1">2032/99</strain>
    </source>
</reference>
<protein>
    <submittedName>
        <fullName evidence="1">Uncharacterized protein</fullName>
    </submittedName>
</protein>
<organism evidence="1">
    <name type="scientific">Waddlia chondrophila 2032/99</name>
    <dbReference type="NCBI Taxonomy" id="765953"/>
    <lineage>
        <taxon>Bacteria</taxon>
        <taxon>Pseudomonadati</taxon>
        <taxon>Chlamydiota</taxon>
        <taxon>Chlamydiia</taxon>
        <taxon>Parachlamydiales</taxon>
        <taxon>Waddliaceae</taxon>
        <taxon>Waddlia</taxon>
    </lineage>
</organism>
<gene>
    <name evidence="1" type="ORF">WCH_BG08270</name>
</gene>
<proteinExistence type="predicted"/>
<name>F8L9W4_9BACT</name>
<evidence type="ECO:0000313" key="1">
    <source>
        <dbReference type="EMBL" id="CCB90270.1"/>
    </source>
</evidence>
<dbReference type="AlphaFoldDB" id="F8L9W4"/>
<accession>F8L9W4</accession>